<reference evidence="9 10" key="2">
    <citation type="journal article" date="2013" name="Plant Cell Physiol.">
        <title>Rice Annotation Project Database (RAP-DB): an integrative and interactive database for rice genomics.</title>
        <authorList>
            <person name="Sakai H."/>
            <person name="Lee S.S."/>
            <person name="Tanaka T."/>
            <person name="Numa H."/>
            <person name="Kim J."/>
            <person name="Kawahara Y."/>
            <person name="Wakimoto H."/>
            <person name="Yang C.C."/>
            <person name="Iwamoto M."/>
            <person name="Abe T."/>
            <person name="Yamada Y."/>
            <person name="Muto A."/>
            <person name="Inokuchi H."/>
            <person name="Ikemura T."/>
            <person name="Matsumoto T."/>
            <person name="Sasaki T."/>
            <person name="Itoh T."/>
        </authorList>
    </citation>
    <scope>NUCLEOTIDE SEQUENCE [LARGE SCALE GENOMIC DNA]</scope>
    <source>
        <strain evidence="10">cv. Nipponbare</strain>
    </source>
</reference>
<dbReference type="Proteomes" id="UP000059680">
    <property type="component" value="Chromosome 3"/>
</dbReference>
<keyword evidence="5 6" id="KW-0539">Nucleus</keyword>
<keyword evidence="4 6" id="KW-0804">Transcription</keyword>
<dbReference type="GO" id="GO:0045892">
    <property type="term" value="P:negative regulation of DNA-templated transcription"/>
    <property type="evidence" value="ECO:0007669"/>
    <property type="project" value="UniProtKB-UniRule"/>
</dbReference>
<comment type="subcellular location">
    <subcellularLocation>
        <location evidence="1 6">Nucleus</location>
    </subcellularLocation>
</comment>
<accession>A0A0P0VSJ1</accession>
<feature type="region of interest" description="Disordered" evidence="7">
    <location>
        <begin position="36"/>
        <end position="102"/>
    </location>
</feature>
<sequence>EGRGVGRPEVGESCGQRERTGHLSHCFFFSHLTSSKAARGGDGRRAARGGRRGGRGGRRQGSQKWCRRPSAELLRIGTAARPHRRGRDPCRGRRRHTATLAPSRRSAELLRIGTKGSSAAAARGFMCGCGGAKSVSVVSRLSAAGNISPATTTPPTMTSSATATSAKTTRVTVPTPAPNTVHDADGTPSVGTLLLQLRELERGVRALGVREDRGIRPATPPPPRHRRSASDASSGGRRRRGRLEEESVPVVTESDDPLGDFRRSMAQMIVENEITATPELRELLHRFLSLNSSRHHHLILRAFADVCEELFAGAGEHNHHRPRRRPTKPLPYSATTN</sequence>
<gene>
    <name evidence="9" type="ordered locus">Os03g0126450</name>
    <name evidence="9" type="ORF">OSNPB_030126450</name>
</gene>
<dbReference type="FunCoup" id="A0A0P0VSJ1">
    <property type="interactions" value="3"/>
</dbReference>
<keyword evidence="3 6" id="KW-0805">Transcription regulation</keyword>
<feature type="compositionally biased region" description="Basic residues" evidence="7">
    <location>
        <begin position="46"/>
        <end position="58"/>
    </location>
</feature>
<dbReference type="Gramene" id="Os03t0126450-00">
    <property type="protein sequence ID" value="Os03t0126450-00"/>
    <property type="gene ID" value="Os03g0126450"/>
</dbReference>
<dbReference type="eggNOG" id="ENOG502S1EV">
    <property type="taxonomic scope" value="Eukaryota"/>
</dbReference>
<evidence type="ECO:0000313" key="9">
    <source>
        <dbReference type="EMBL" id="BAS82082.1"/>
    </source>
</evidence>
<evidence type="ECO:0000256" key="2">
    <source>
        <dbReference type="ARBA" id="ARBA00022491"/>
    </source>
</evidence>
<evidence type="ECO:0000256" key="4">
    <source>
        <dbReference type="ARBA" id="ARBA00023163"/>
    </source>
</evidence>
<dbReference type="InterPro" id="IPR006458">
    <property type="entry name" value="Ovate_C"/>
</dbReference>
<reference evidence="10" key="1">
    <citation type="journal article" date="2005" name="Nature">
        <title>The map-based sequence of the rice genome.</title>
        <authorList>
            <consortium name="International rice genome sequencing project (IRGSP)"/>
            <person name="Matsumoto T."/>
            <person name="Wu J."/>
            <person name="Kanamori H."/>
            <person name="Katayose Y."/>
            <person name="Fujisawa M."/>
            <person name="Namiki N."/>
            <person name="Mizuno H."/>
            <person name="Yamamoto K."/>
            <person name="Antonio B.A."/>
            <person name="Baba T."/>
            <person name="Sakata K."/>
            <person name="Nagamura Y."/>
            <person name="Aoki H."/>
            <person name="Arikawa K."/>
            <person name="Arita K."/>
            <person name="Bito T."/>
            <person name="Chiden Y."/>
            <person name="Fujitsuka N."/>
            <person name="Fukunaka R."/>
            <person name="Hamada M."/>
            <person name="Harada C."/>
            <person name="Hayashi A."/>
            <person name="Hijishita S."/>
            <person name="Honda M."/>
            <person name="Hosokawa S."/>
            <person name="Ichikawa Y."/>
            <person name="Idonuma A."/>
            <person name="Iijima M."/>
            <person name="Ikeda M."/>
            <person name="Ikeno M."/>
            <person name="Ito K."/>
            <person name="Ito S."/>
            <person name="Ito T."/>
            <person name="Ito Y."/>
            <person name="Ito Y."/>
            <person name="Iwabuchi A."/>
            <person name="Kamiya K."/>
            <person name="Karasawa W."/>
            <person name="Kurita K."/>
            <person name="Katagiri S."/>
            <person name="Kikuta A."/>
            <person name="Kobayashi H."/>
            <person name="Kobayashi N."/>
            <person name="Machita K."/>
            <person name="Maehara T."/>
            <person name="Masukawa M."/>
            <person name="Mizubayashi T."/>
            <person name="Mukai Y."/>
            <person name="Nagasaki H."/>
            <person name="Nagata Y."/>
            <person name="Naito S."/>
            <person name="Nakashima M."/>
            <person name="Nakama Y."/>
            <person name="Nakamichi Y."/>
            <person name="Nakamura M."/>
            <person name="Meguro A."/>
            <person name="Negishi M."/>
            <person name="Ohta I."/>
            <person name="Ohta T."/>
            <person name="Okamoto M."/>
            <person name="Ono N."/>
            <person name="Saji S."/>
            <person name="Sakaguchi M."/>
            <person name="Sakai K."/>
            <person name="Shibata M."/>
            <person name="Shimokawa T."/>
            <person name="Song J."/>
            <person name="Takazaki Y."/>
            <person name="Terasawa K."/>
            <person name="Tsugane M."/>
            <person name="Tsuji K."/>
            <person name="Ueda S."/>
            <person name="Waki K."/>
            <person name="Yamagata H."/>
            <person name="Yamamoto M."/>
            <person name="Yamamoto S."/>
            <person name="Yamane H."/>
            <person name="Yoshiki S."/>
            <person name="Yoshihara R."/>
            <person name="Yukawa K."/>
            <person name="Zhong H."/>
            <person name="Yano M."/>
            <person name="Yuan Q."/>
            <person name="Ouyang S."/>
            <person name="Liu J."/>
            <person name="Jones K.M."/>
            <person name="Gansberger K."/>
            <person name="Moffat K."/>
            <person name="Hill J."/>
            <person name="Bera J."/>
            <person name="Fadrosh D."/>
            <person name="Jin S."/>
            <person name="Johri S."/>
            <person name="Kim M."/>
            <person name="Overton L."/>
            <person name="Reardon M."/>
            <person name="Tsitrin T."/>
            <person name="Vuong H."/>
            <person name="Weaver B."/>
            <person name="Ciecko A."/>
            <person name="Tallon L."/>
            <person name="Jackson J."/>
            <person name="Pai G."/>
            <person name="Aken S.V."/>
            <person name="Utterback T."/>
            <person name="Reidmuller S."/>
            <person name="Feldblyum T."/>
            <person name="Hsiao J."/>
            <person name="Zismann V."/>
            <person name="Iobst S."/>
            <person name="de Vazeille A.R."/>
            <person name="Buell C.R."/>
            <person name="Ying K."/>
            <person name="Li Y."/>
            <person name="Lu T."/>
            <person name="Huang Y."/>
            <person name="Zhao Q."/>
            <person name="Feng Q."/>
            <person name="Zhang L."/>
            <person name="Zhu J."/>
            <person name="Weng Q."/>
            <person name="Mu J."/>
            <person name="Lu Y."/>
            <person name="Fan D."/>
            <person name="Liu Y."/>
            <person name="Guan J."/>
            <person name="Zhang Y."/>
            <person name="Yu S."/>
            <person name="Liu X."/>
            <person name="Zhang Y."/>
            <person name="Hong G."/>
            <person name="Han B."/>
            <person name="Choisne N."/>
            <person name="Demange N."/>
            <person name="Orjeda G."/>
            <person name="Samain S."/>
            <person name="Cattolico L."/>
            <person name="Pelletier E."/>
            <person name="Couloux A."/>
            <person name="Segurens B."/>
            <person name="Wincker P."/>
            <person name="D'Hont A."/>
            <person name="Scarpelli C."/>
            <person name="Weissenbach J."/>
            <person name="Salanoubat M."/>
            <person name="Quetier F."/>
            <person name="Yu Y."/>
            <person name="Kim H.R."/>
            <person name="Rambo T."/>
            <person name="Currie J."/>
            <person name="Collura K."/>
            <person name="Luo M."/>
            <person name="Yang T."/>
            <person name="Ammiraju J.S.S."/>
            <person name="Engler F."/>
            <person name="Soderlund C."/>
            <person name="Wing R.A."/>
            <person name="Palmer L.E."/>
            <person name="de la Bastide M."/>
            <person name="Spiegel L."/>
            <person name="Nascimento L."/>
            <person name="Zutavern T."/>
            <person name="O'Shaughnessy A."/>
            <person name="Dike S."/>
            <person name="Dedhia N."/>
            <person name="Preston R."/>
            <person name="Balija V."/>
            <person name="McCombie W.R."/>
            <person name="Chow T."/>
            <person name="Chen H."/>
            <person name="Chung M."/>
            <person name="Chen C."/>
            <person name="Shaw J."/>
            <person name="Wu H."/>
            <person name="Hsiao K."/>
            <person name="Chao Y."/>
            <person name="Chu M."/>
            <person name="Cheng C."/>
            <person name="Hour A."/>
            <person name="Lee P."/>
            <person name="Lin S."/>
            <person name="Lin Y."/>
            <person name="Liou J."/>
            <person name="Liu S."/>
            <person name="Hsing Y."/>
            <person name="Raghuvanshi S."/>
            <person name="Mohanty A."/>
            <person name="Bharti A.K."/>
            <person name="Gaur A."/>
            <person name="Gupta V."/>
            <person name="Kumar D."/>
            <person name="Ravi V."/>
            <person name="Vij S."/>
            <person name="Kapur A."/>
            <person name="Khurana P."/>
            <person name="Khurana P."/>
            <person name="Khurana J.P."/>
            <person name="Tyagi A.K."/>
            <person name="Gaikwad K."/>
            <person name="Singh A."/>
            <person name="Dalal V."/>
            <person name="Srivastava S."/>
            <person name="Dixit A."/>
            <person name="Pal A.K."/>
            <person name="Ghazi I.A."/>
            <person name="Yadav M."/>
            <person name="Pandit A."/>
            <person name="Bhargava A."/>
            <person name="Sureshbabu K."/>
            <person name="Batra K."/>
            <person name="Sharma T.R."/>
            <person name="Mohapatra T."/>
            <person name="Singh N.K."/>
            <person name="Messing J."/>
            <person name="Nelson A.B."/>
            <person name="Fuks G."/>
            <person name="Kavchok S."/>
            <person name="Keizer G."/>
            <person name="Linton E."/>
            <person name="Llaca V."/>
            <person name="Song R."/>
            <person name="Tanyolac B."/>
            <person name="Young S."/>
            <person name="Ho-Il K."/>
            <person name="Hahn J.H."/>
            <person name="Sangsakoo G."/>
            <person name="Vanavichit A."/>
            <person name="de Mattos Luiz.A.T."/>
            <person name="Zimmer P.D."/>
            <person name="Malone G."/>
            <person name="Dellagostin O."/>
            <person name="de Oliveira A.C."/>
            <person name="Bevan M."/>
            <person name="Bancroft I."/>
            <person name="Minx P."/>
            <person name="Cordum H."/>
            <person name="Wilson R."/>
            <person name="Cheng Z."/>
            <person name="Jin W."/>
            <person name="Jiang J."/>
            <person name="Leong S.A."/>
            <person name="Iwama H."/>
            <person name="Gojobori T."/>
            <person name="Itoh T."/>
            <person name="Niimura Y."/>
            <person name="Fujii Y."/>
            <person name="Habara T."/>
            <person name="Sakai H."/>
            <person name="Sato Y."/>
            <person name="Wilson G."/>
            <person name="Kumar K."/>
            <person name="McCouch S."/>
            <person name="Juretic N."/>
            <person name="Hoen D."/>
            <person name="Wright S."/>
            <person name="Bruskiewich R."/>
            <person name="Bureau T."/>
            <person name="Miyao A."/>
            <person name="Hirochika H."/>
            <person name="Nishikawa T."/>
            <person name="Kadowaki K."/>
            <person name="Sugiura M."/>
            <person name="Burr B."/>
            <person name="Sasaki T."/>
        </authorList>
    </citation>
    <scope>NUCLEOTIDE SEQUENCE [LARGE SCALE GENOMIC DNA]</scope>
    <source>
        <strain evidence="10">cv. Nipponbare</strain>
    </source>
</reference>
<name>A0A0P0VSJ1_ORYSJ</name>
<feature type="non-terminal residue" evidence="9">
    <location>
        <position position="337"/>
    </location>
</feature>
<evidence type="ECO:0000256" key="5">
    <source>
        <dbReference type="ARBA" id="ARBA00023242"/>
    </source>
</evidence>
<comment type="function">
    <text evidence="6">Transcriptional repressor that regulates multiple aspects of plant growth and development.</text>
</comment>
<reference evidence="9 10" key="3">
    <citation type="journal article" date="2013" name="Rice">
        <title>Improvement of the Oryza sativa Nipponbare reference genome using next generation sequence and optical map data.</title>
        <authorList>
            <person name="Kawahara Y."/>
            <person name="de la Bastide M."/>
            <person name="Hamilton J.P."/>
            <person name="Kanamori H."/>
            <person name="McCombie W.R."/>
            <person name="Ouyang S."/>
            <person name="Schwartz D.C."/>
            <person name="Tanaka T."/>
            <person name="Wu J."/>
            <person name="Zhou S."/>
            <person name="Childs K.L."/>
            <person name="Davidson R.M."/>
            <person name="Lin H."/>
            <person name="Quesada-Ocampo L."/>
            <person name="Vaillancourt B."/>
            <person name="Sakai H."/>
            <person name="Lee S.S."/>
            <person name="Kim J."/>
            <person name="Numa H."/>
            <person name="Itoh T."/>
            <person name="Buell C.R."/>
            <person name="Matsumoto T."/>
        </authorList>
    </citation>
    <scope>NUCLEOTIDE SEQUENCE [LARGE SCALE GENOMIC DNA]</scope>
    <source>
        <strain evidence="10">cv. Nipponbare</strain>
    </source>
</reference>
<dbReference type="InterPro" id="IPR038933">
    <property type="entry name" value="Ovate"/>
</dbReference>
<feature type="compositionally biased region" description="Basic residues" evidence="7">
    <location>
        <begin position="81"/>
        <end position="97"/>
    </location>
</feature>
<dbReference type="AlphaFoldDB" id="A0A0P0VSJ1"/>
<dbReference type="PROSITE" id="PS51754">
    <property type="entry name" value="OVATE"/>
    <property type="match status" value="1"/>
</dbReference>
<keyword evidence="10" id="KW-1185">Reference proteome</keyword>
<evidence type="ECO:0000313" key="10">
    <source>
        <dbReference type="Proteomes" id="UP000059680"/>
    </source>
</evidence>
<feature type="region of interest" description="Disordered" evidence="7">
    <location>
        <begin position="316"/>
        <end position="337"/>
    </location>
</feature>
<dbReference type="PANTHER" id="PTHR33057:SF80">
    <property type="entry name" value="TRANSCRIPTION REPRESSOR"/>
    <property type="match status" value="1"/>
</dbReference>
<feature type="region of interest" description="Disordered" evidence="7">
    <location>
        <begin position="208"/>
        <end position="259"/>
    </location>
</feature>
<keyword evidence="2 6" id="KW-0678">Repressor</keyword>
<dbReference type="InParanoid" id="A0A0P0VSJ1"/>
<evidence type="ECO:0000259" key="8">
    <source>
        <dbReference type="PROSITE" id="PS51754"/>
    </source>
</evidence>
<dbReference type="EMBL" id="AP014959">
    <property type="protein sequence ID" value="BAS82082.1"/>
    <property type="molecule type" value="Genomic_DNA"/>
</dbReference>
<feature type="domain" description="OVATE" evidence="8">
    <location>
        <begin position="250"/>
        <end position="309"/>
    </location>
</feature>
<protein>
    <recommendedName>
        <fullName evidence="6">Transcription repressor</fullName>
    </recommendedName>
    <alternativeName>
        <fullName evidence="6">Ovate family protein</fullName>
    </alternativeName>
</protein>
<dbReference type="OMA" id="KATTWRG"/>
<dbReference type="PaxDb" id="39947-A0A0P0VSJ1"/>
<evidence type="ECO:0000256" key="6">
    <source>
        <dbReference type="RuleBase" id="RU367028"/>
    </source>
</evidence>
<proteinExistence type="predicted"/>
<feature type="compositionally biased region" description="Basic residues" evidence="7">
    <location>
        <begin position="318"/>
        <end position="327"/>
    </location>
</feature>
<dbReference type="NCBIfam" id="TIGR01568">
    <property type="entry name" value="A_thal_3678"/>
    <property type="match status" value="1"/>
</dbReference>
<feature type="region of interest" description="Disordered" evidence="7">
    <location>
        <begin position="149"/>
        <end position="187"/>
    </location>
</feature>
<evidence type="ECO:0000256" key="1">
    <source>
        <dbReference type="ARBA" id="ARBA00004123"/>
    </source>
</evidence>
<evidence type="ECO:0000256" key="3">
    <source>
        <dbReference type="ARBA" id="ARBA00023015"/>
    </source>
</evidence>
<organism evidence="9 10">
    <name type="scientific">Oryza sativa subsp. japonica</name>
    <name type="common">Rice</name>
    <dbReference type="NCBI Taxonomy" id="39947"/>
    <lineage>
        <taxon>Eukaryota</taxon>
        <taxon>Viridiplantae</taxon>
        <taxon>Streptophyta</taxon>
        <taxon>Embryophyta</taxon>
        <taxon>Tracheophyta</taxon>
        <taxon>Spermatophyta</taxon>
        <taxon>Magnoliopsida</taxon>
        <taxon>Liliopsida</taxon>
        <taxon>Poales</taxon>
        <taxon>Poaceae</taxon>
        <taxon>BOP clade</taxon>
        <taxon>Oryzoideae</taxon>
        <taxon>Oryzeae</taxon>
        <taxon>Oryzinae</taxon>
        <taxon>Oryza</taxon>
        <taxon>Oryza sativa</taxon>
    </lineage>
</organism>
<dbReference type="Pfam" id="PF04844">
    <property type="entry name" value="Ovate"/>
    <property type="match status" value="1"/>
</dbReference>
<dbReference type="PANTHER" id="PTHR33057">
    <property type="entry name" value="TRANSCRIPTION REPRESSOR OFP7-RELATED"/>
    <property type="match status" value="1"/>
</dbReference>
<dbReference type="STRING" id="39947.A0A0P0VSJ1"/>
<dbReference type="GO" id="GO:0005634">
    <property type="term" value="C:nucleus"/>
    <property type="evidence" value="ECO:0007669"/>
    <property type="project" value="UniProtKB-SubCell"/>
</dbReference>
<feature type="compositionally biased region" description="Low complexity" evidence="7">
    <location>
        <begin position="149"/>
        <end position="169"/>
    </location>
</feature>
<evidence type="ECO:0000256" key="7">
    <source>
        <dbReference type="SAM" id="MobiDB-lite"/>
    </source>
</evidence>